<name>A0AA42J0Q5_9FIRM</name>
<keyword evidence="2" id="KW-0695">RNA-directed DNA polymerase</keyword>
<dbReference type="EC" id="2.7.7.49" evidence="2"/>
<organism evidence="2 3">
    <name type="scientific">Holtiella tumoricola</name>
    <dbReference type="NCBI Taxonomy" id="3018743"/>
    <lineage>
        <taxon>Bacteria</taxon>
        <taxon>Bacillati</taxon>
        <taxon>Bacillota</taxon>
        <taxon>Clostridia</taxon>
        <taxon>Lachnospirales</taxon>
        <taxon>Cellulosilyticaceae</taxon>
        <taxon>Holtiella</taxon>
    </lineage>
</organism>
<keyword evidence="2" id="KW-0808">Transferase</keyword>
<reference evidence="2" key="1">
    <citation type="journal article" date="2023" name="Int. J. Syst. Evol. Microbiol.">
        <title>&lt;i&gt;Holtiella tumoricola&lt;/i&gt; gen. nov. sp. nov., isolated from a human clinical sample.</title>
        <authorList>
            <person name="Allen-Vercoe E."/>
            <person name="Daigneault M.C."/>
            <person name="Vancuren S.J."/>
            <person name="Cochrane K."/>
            <person name="O'Neal L.L."/>
            <person name="Sankaranarayanan K."/>
            <person name="Lawson P.A."/>
        </authorList>
    </citation>
    <scope>NUCLEOTIDE SEQUENCE</scope>
    <source>
        <strain evidence="2">CC70A</strain>
    </source>
</reference>
<sequence>MANSKAPKRRKLRNSEYYDLQTTLDRLYADSKNNKVFKNLMTLIMSEENIKLAYRNLKINKGSKTAGVDGKTIENLKRWKDQQLIANIVKSLEWYTPNKICRVEIPKANGKTRPLGIPTIKDRLIQQCILQVLEPICEAKFHERSNGFRPNRSAEHAIVQAIAMIQQRNMHYVIDIDIKGFFDNISHGKLLKQMWHLGIRDKKLISIISTMLKAEVAGIGFPEKGTPQGSLISPLLSNVVLNELDWWIASQWEEFPTDYNYKCSIHENGVANKSPIYFALRKTNLKECYIVRCADDFKIFCRTRDDAEKLFIVTQKWLKERLNLEISPENTKIVNLKRHYSEFLGFRLKAKIKGKKSNGQPRYIVTSHITEKAHKNILKRANETISEIAKHDDKETAYKYIGIYNSFVMGIHNYYNLATEVNKDFHKISFHVNRTLKRKLKNRLKRPDTLKLRCKAIFNRYGKSKELRSVYDLPIIPIAYVQHKNPMWKRTSINKYTATGRAEIHKNLKGINMDILLYLMRNPSQNRSIEYNDNRISLYSGQIGKCVITSRQLELNEIHCHHNKPRSLGGDDSYSNLKIIHVEVHRLIHAITEETIRRLLESLKLTDYQIGRINNLRELCELNPIG</sequence>
<dbReference type="InterPro" id="IPR051083">
    <property type="entry name" value="GrpII_Intron_Splice-Mob/Def"/>
</dbReference>
<comment type="caution">
    <text evidence="2">The sequence shown here is derived from an EMBL/GenBank/DDBJ whole genome shotgun (WGS) entry which is preliminary data.</text>
</comment>
<dbReference type="PROSITE" id="PS50878">
    <property type="entry name" value="RT_POL"/>
    <property type="match status" value="1"/>
</dbReference>
<dbReference type="RefSeq" id="WP_271011807.1">
    <property type="nucleotide sequence ID" value="NZ_JAQIFT010000033.1"/>
</dbReference>
<evidence type="ECO:0000313" key="3">
    <source>
        <dbReference type="Proteomes" id="UP001169242"/>
    </source>
</evidence>
<dbReference type="InterPro" id="IPR003615">
    <property type="entry name" value="HNH_nuc"/>
</dbReference>
<accession>A0AA42J0Q5</accession>
<evidence type="ECO:0000313" key="2">
    <source>
        <dbReference type="EMBL" id="MDA3731356.1"/>
    </source>
</evidence>
<dbReference type="GO" id="GO:0003964">
    <property type="term" value="F:RNA-directed DNA polymerase activity"/>
    <property type="evidence" value="ECO:0007669"/>
    <property type="project" value="UniProtKB-KW"/>
</dbReference>
<keyword evidence="2" id="KW-0548">Nucleotidyltransferase</keyword>
<dbReference type="Proteomes" id="UP001169242">
    <property type="component" value="Unassembled WGS sequence"/>
</dbReference>
<dbReference type="Gene3D" id="1.10.30.50">
    <property type="match status" value="1"/>
</dbReference>
<dbReference type="InterPro" id="IPR030931">
    <property type="entry name" value="Group_II_RT_mat"/>
</dbReference>
<feature type="domain" description="Reverse transcriptase" evidence="1">
    <location>
        <begin position="86"/>
        <end position="348"/>
    </location>
</feature>
<dbReference type="InterPro" id="IPR000477">
    <property type="entry name" value="RT_dom"/>
</dbReference>
<gene>
    <name evidence="2" type="primary">ltrA</name>
    <name evidence="2" type="ORF">PBV87_07675</name>
</gene>
<dbReference type="SUPFAM" id="SSF56672">
    <property type="entry name" value="DNA/RNA polymerases"/>
    <property type="match status" value="1"/>
</dbReference>
<dbReference type="Pfam" id="PF00078">
    <property type="entry name" value="RVT_1"/>
    <property type="match status" value="1"/>
</dbReference>
<dbReference type="PANTHER" id="PTHR34047">
    <property type="entry name" value="NUCLEAR INTRON MATURASE 1, MITOCHONDRIAL-RELATED"/>
    <property type="match status" value="1"/>
</dbReference>
<dbReference type="AlphaFoldDB" id="A0AA42J0Q5"/>
<dbReference type="CDD" id="cd00085">
    <property type="entry name" value="HNHc"/>
    <property type="match status" value="1"/>
</dbReference>
<dbReference type="CDD" id="cd01651">
    <property type="entry name" value="RT_G2_intron"/>
    <property type="match status" value="1"/>
</dbReference>
<dbReference type="InterPro" id="IPR043502">
    <property type="entry name" value="DNA/RNA_pol_sf"/>
</dbReference>
<proteinExistence type="predicted"/>
<keyword evidence="3" id="KW-1185">Reference proteome</keyword>
<dbReference type="EMBL" id="JAQIFT010000033">
    <property type="protein sequence ID" value="MDA3731356.1"/>
    <property type="molecule type" value="Genomic_DNA"/>
</dbReference>
<dbReference type="NCBIfam" id="TIGR04416">
    <property type="entry name" value="group_II_RT_mat"/>
    <property type="match status" value="1"/>
</dbReference>
<evidence type="ECO:0000259" key="1">
    <source>
        <dbReference type="PROSITE" id="PS50878"/>
    </source>
</evidence>
<dbReference type="PANTHER" id="PTHR34047:SF8">
    <property type="entry name" value="PROTEIN YKFC"/>
    <property type="match status" value="1"/>
</dbReference>
<protein>
    <submittedName>
        <fullName evidence="2">Group II intron reverse transcriptase/maturase</fullName>
        <ecNumber evidence="2">2.7.7.49</ecNumber>
    </submittedName>
</protein>